<dbReference type="Pfam" id="PF00931">
    <property type="entry name" value="NB-ARC"/>
    <property type="match status" value="1"/>
</dbReference>
<dbReference type="SUPFAM" id="SSF46894">
    <property type="entry name" value="C-terminal effector domain of the bipartite response regulators"/>
    <property type="match status" value="1"/>
</dbReference>
<dbReference type="InterPro" id="IPR051677">
    <property type="entry name" value="AfsR-DnrI-RedD_regulator"/>
</dbReference>
<dbReference type="GO" id="GO:0000160">
    <property type="term" value="P:phosphorelay signal transduction system"/>
    <property type="evidence" value="ECO:0007669"/>
    <property type="project" value="InterPro"/>
</dbReference>
<dbReference type="PRINTS" id="PR00364">
    <property type="entry name" value="DISEASERSIST"/>
</dbReference>
<evidence type="ECO:0000313" key="9">
    <source>
        <dbReference type="Proteomes" id="UP000197174"/>
    </source>
</evidence>
<keyword evidence="3 5" id="KW-0238">DNA-binding</keyword>
<dbReference type="InterPro" id="IPR011990">
    <property type="entry name" value="TPR-like_helical_dom_sf"/>
</dbReference>
<keyword evidence="9" id="KW-1185">Reference proteome</keyword>
<dbReference type="SUPFAM" id="SSF52540">
    <property type="entry name" value="P-loop containing nucleoside triphosphate hydrolases"/>
    <property type="match status" value="1"/>
</dbReference>
<feature type="DNA-binding region" description="OmpR/PhoB-type" evidence="5">
    <location>
        <begin position="1"/>
        <end position="63"/>
    </location>
</feature>
<dbReference type="Gene3D" id="1.25.40.10">
    <property type="entry name" value="Tetratricopeptide repeat domain"/>
    <property type="match status" value="1"/>
</dbReference>
<dbReference type="Gene3D" id="3.40.50.300">
    <property type="entry name" value="P-loop containing nucleotide triphosphate hydrolases"/>
    <property type="match status" value="1"/>
</dbReference>
<dbReference type="Proteomes" id="UP000197174">
    <property type="component" value="Unassembled WGS sequence"/>
</dbReference>
<feature type="region of interest" description="Disordered" evidence="6">
    <location>
        <begin position="572"/>
        <end position="592"/>
    </location>
</feature>
<evidence type="ECO:0000256" key="1">
    <source>
        <dbReference type="ARBA" id="ARBA00005820"/>
    </source>
</evidence>
<dbReference type="PROSITE" id="PS51755">
    <property type="entry name" value="OMPR_PHOB"/>
    <property type="match status" value="1"/>
</dbReference>
<dbReference type="GO" id="GO:0043531">
    <property type="term" value="F:ADP binding"/>
    <property type="evidence" value="ECO:0007669"/>
    <property type="project" value="InterPro"/>
</dbReference>
<dbReference type="AlphaFoldDB" id="A0A246RTW2"/>
<keyword evidence="2" id="KW-0805">Transcription regulation</keyword>
<dbReference type="InterPro" id="IPR036388">
    <property type="entry name" value="WH-like_DNA-bd_sf"/>
</dbReference>
<evidence type="ECO:0000256" key="2">
    <source>
        <dbReference type="ARBA" id="ARBA00023015"/>
    </source>
</evidence>
<gene>
    <name evidence="8" type="ORF">B5D80_03645</name>
</gene>
<sequence>MLLLEPNRVVTVERLVDAVWDNTPPPTAKEQVRICVSFIRRALTGGGRPDAIVTRPPGYSIQCTDHELDLLEFNDLVASGRRLLAQGRPHDAADTLRDALRLWRGAVPLAGVRSQLVQSIGTQLAERRLAVIEEYVDVRLRLGQHHELTSGLAELVAANPFRERLRARLMIALYQGGRQAEALHTYRVGRQLFVEQLGLEPGVELRRLERAILAGEVADLLEPEEASRPVPVRPAAPRLLPADIGDFTGRRDLIERVRAALRGPRDTGSRAVPVVIVTGRPWLGKTTLAVHVAHALDGEYPDGQLFARLGGAARPADAEGVLARFLGALGVPGRAVPDTLEERTDMYRNLLSDRRILVVLDDAGGGQQVAPLLPGSPTCSVILTSRTRLAVLGGATTLGVDPLDTQESVELLTRAVGQERGDIKAADIALLADLCAGEPLALRLAAERLKSQPHLPVRDLIVRLYDDRRRLTELSYGGLDLVAMVDEIWQGLSPLARRLLRRVSRLDDRGFQGWMCAPLLDVAEQDAQDALTELLGAGLLDIERQDGQVVFQLRGLLQAFVRRLAAEDSLIGDTGHAAEQPDESRDTAVPPW</sequence>
<protein>
    <recommendedName>
        <fullName evidence="7">OmpR/PhoB-type domain-containing protein</fullName>
    </recommendedName>
</protein>
<dbReference type="CDD" id="cd15831">
    <property type="entry name" value="BTAD"/>
    <property type="match status" value="1"/>
</dbReference>
<dbReference type="SMART" id="SM01043">
    <property type="entry name" value="BTAD"/>
    <property type="match status" value="1"/>
</dbReference>
<evidence type="ECO:0000256" key="4">
    <source>
        <dbReference type="ARBA" id="ARBA00023163"/>
    </source>
</evidence>
<dbReference type="OrthoDB" id="7628974at2"/>
<proteinExistence type="inferred from homology"/>
<evidence type="ECO:0000256" key="6">
    <source>
        <dbReference type="SAM" id="MobiDB-lite"/>
    </source>
</evidence>
<dbReference type="GO" id="GO:0003677">
    <property type="term" value="F:DNA binding"/>
    <property type="evidence" value="ECO:0007669"/>
    <property type="project" value="UniProtKB-UniRule"/>
</dbReference>
<dbReference type="EMBL" id="MZMV01000004">
    <property type="protein sequence ID" value="OWV12014.1"/>
    <property type="molecule type" value="Genomic_DNA"/>
</dbReference>
<name>A0A246RTW2_9ACTN</name>
<accession>A0A246RTW2</accession>
<dbReference type="InterPro" id="IPR002182">
    <property type="entry name" value="NB-ARC"/>
</dbReference>
<evidence type="ECO:0000256" key="5">
    <source>
        <dbReference type="PROSITE-ProRule" id="PRU01091"/>
    </source>
</evidence>
<comment type="caution">
    <text evidence="8">The sequence shown here is derived from an EMBL/GenBank/DDBJ whole genome shotgun (WGS) entry which is preliminary data.</text>
</comment>
<evidence type="ECO:0000256" key="3">
    <source>
        <dbReference type="ARBA" id="ARBA00023125"/>
    </source>
</evidence>
<evidence type="ECO:0000259" key="7">
    <source>
        <dbReference type="PROSITE" id="PS51755"/>
    </source>
</evidence>
<comment type="similarity">
    <text evidence="1">Belongs to the AfsR/DnrI/RedD regulatory family.</text>
</comment>
<organism evidence="8 9">
    <name type="scientific">Micromonospora wenchangensis</name>
    <dbReference type="NCBI Taxonomy" id="1185415"/>
    <lineage>
        <taxon>Bacteria</taxon>
        <taxon>Bacillati</taxon>
        <taxon>Actinomycetota</taxon>
        <taxon>Actinomycetes</taxon>
        <taxon>Micromonosporales</taxon>
        <taxon>Micromonosporaceae</taxon>
        <taxon>Micromonospora</taxon>
    </lineage>
</organism>
<dbReference type="PANTHER" id="PTHR35807">
    <property type="entry name" value="TRANSCRIPTIONAL REGULATOR REDD-RELATED"/>
    <property type="match status" value="1"/>
</dbReference>
<dbReference type="PANTHER" id="PTHR35807:SF1">
    <property type="entry name" value="TRANSCRIPTIONAL REGULATOR REDD"/>
    <property type="match status" value="1"/>
</dbReference>
<dbReference type="Pfam" id="PF03704">
    <property type="entry name" value="BTAD"/>
    <property type="match status" value="1"/>
</dbReference>
<dbReference type="InterPro" id="IPR027417">
    <property type="entry name" value="P-loop_NTPase"/>
</dbReference>
<reference evidence="8 9" key="1">
    <citation type="submission" date="2017-03" db="EMBL/GenBank/DDBJ databases">
        <title>Whole genome sequence of Micromonospora wenchangensis, isolated from mangrove soil.</title>
        <authorList>
            <person name="Yang H."/>
        </authorList>
    </citation>
    <scope>NUCLEOTIDE SEQUENCE [LARGE SCALE GENOMIC DNA]</scope>
    <source>
        <strain evidence="8 9">CCTCC AA 2012002</strain>
    </source>
</reference>
<dbReference type="GO" id="GO:0006355">
    <property type="term" value="P:regulation of DNA-templated transcription"/>
    <property type="evidence" value="ECO:0007669"/>
    <property type="project" value="InterPro"/>
</dbReference>
<dbReference type="InterPro" id="IPR001867">
    <property type="entry name" value="OmpR/PhoB-type_DNA-bd"/>
</dbReference>
<feature type="domain" description="OmpR/PhoB-type" evidence="7">
    <location>
        <begin position="1"/>
        <end position="63"/>
    </location>
</feature>
<dbReference type="SUPFAM" id="SSF48452">
    <property type="entry name" value="TPR-like"/>
    <property type="match status" value="1"/>
</dbReference>
<dbReference type="InterPro" id="IPR005158">
    <property type="entry name" value="BTAD"/>
</dbReference>
<keyword evidence="4" id="KW-0804">Transcription</keyword>
<dbReference type="Gene3D" id="1.10.10.10">
    <property type="entry name" value="Winged helix-like DNA-binding domain superfamily/Winged helix DNA-binding domain"/>
    <property type="match status" value="1"/>
</dbReference>
<dbReference type="InterPro" id="IPR016032">
    <property type="entry name" value="Sig_transdc_resp-reg_C-effctor"/>
</dbReference>
<evidence type="ECO:0000313" key="8">
    <source>
        <dbReference type="EMBL" id="OWV12014.1"/>
    </source>
</evidence>